<accession>A0ABT8ZWW0</accession>
<dbReference type="RefSeq" id="WP_304560484.1">
    <property type="nucleotide sequence ID" value="NZ_JAUQSZ010000003.1"/>
</dbReference>
<evidence type="ECO:0000313" key="3">
    <source>
        <dbReference type="Proteomes" id="UP001176468"/>
    </source>
</evidence>
<feature type="signal peptide" evidence="1">
    <location>
        <begin position="1"/>
        <end position="20"/>
    </location>
</feature>
<sequence length="126" mass="13004">MKTLLLPPAALLLVTLAACGESKPIVVSSTAADPNAAELAKRGKVELPPMMTKEVTFRCKDQSLAVVSFFQGDKQVLVKADKAGSPTKLVAEKAGDPYKADGYELTGSTGGITLASPGKPSQACKA</sequence>
<evidence type="ECO:0008006" key="4">
    <source>
        <dbReference type="Google" id="ProtNLM"/>
    </source>
</evidence>
<dbReference type="PROSITE" id="PS51257">
    <property type="entry name" value="PROKAR_LIPOPROTEIN"/>
    <property type="match status" value="1"/>
</dbReference>
<name>A0ABT8ZWW0_9SPHN</name>
<proteinExistence type="predicted"/>
<gene>
    <name evidence="2" type="ORF">Q5H94_06835</name>
</gene>
<keyword evidence="1" id="KW-0732">Signal</keyword>
<reference evidence="2" key="1">
    <citation type="submission" date="2023-07" db="EMBL/GenBank/DDBJ databases">
        <authorList>
            <person name="Kim M.K."/>
        </authorList>
    </citation>
    <scope>NUCLEOTIDE SEQUENCE</scope>
    <source>
        <strain evidence="2">CA1-15</strain>
    </source>
</reference>
<comment type="caution">
    <text evidence="2">The sequence shown here is derived from an EMBL/GenBank/DDBJ whole genome shotgun (WGS) entry which is preliminary data.</text>
</comment>
<dbReference type="EMBL" id="JAUQSZ010000003">
    <property type="protein sequence ID" value="MDO7842034.1"/>
    <property type="molecule type" value="Genomic_DNA"/>
</dbReference>
<keyword evidence="3" id="KW-1185">Reference proteome</keyword>
<protein>
    <recommendedName>
        <fullName evidence="4">C-type lysozyme inhibitor domain-containing protein</fullName>
    </recommendedName>
</protein>
<evidence type="ECO:0000313" key="2">
    <source>
        <dbReference type="EMBL" id="MDO7842034.1"/>
    </source>
</evidence>
<organism evidence="2 3">
    <name type="scientific">Sphingomonas immobilis</name>
    <dbReference type="NCBI Taxonomy" id="3063997"/>
    <lineage>
        <taxon>Bacteria</taxon>
        <taxon>Pseudomonadati</taxon>
        <taxon>Pseudomonadota</taxon>
        <taxon>Alphaproteobacteria</taxon>
        <taxon>Sphingomonadales</taxon>
        <taxon>Sphingomonadaceae</taxon>
        <taxon>Sphingomonas</taxon>
    </lineage>
</organism>
<dbReference type="Proteomes" id="UP001176468">
    <property type="component" value="Unassembled WGS sequence"/>
</dbReference>
<evidence type="ECO:0000256" key="1">
    <source>
        <dbReference type="SAM" id="SignalP"/>
    </source>
</evidence>
<feature type="chain" id="PRO_5045490325" description="C-type lysozyme inhibitor domain-containing protein" evidence="1">
    <location>
        <begin position="21"/>
        <end position="126"/>
    </location>
</feature>